<dbReference type="OrthoDB" id="924592at2"/>
<comment type="caution">
    <text evidence="3">The sequence shown here is derived from an EMBL/GenBank/DDBJ whole genome shotgun (WGS) entry which is preliminary data.</text>
</comment>
<dbReference type="PANTHER" id="PTHR11091">
    <property type="entry name" value="OXIDOREDUCTASE-RELATED"/>
    <property type="match status" value="1"/>
</dbReference>
<dbReference type="AlphaFoldDB" id="A0A3D8K5X6"/>
<dbReference type="InterPro" id="IPR043144">
    <property type="entry name" value="Mal/L-sulf/L-lact_DH-like_ah"/>
</dbReference>
<organism evidence="3 4">
    <name type="scientific">Trinickia dinghuensis</name>
    <dbReference type="NCBI Taxonomy" id="2291023"/>
    <lineage>
        <taxon>Bacteria</taxon>
        <taxon>Pseudomonadati</taxon>
        <taxon>Pseudomonadota</taxon>
        <taxon>Betaproteobacteria</taxon>
        <taxon>Burkholderiales</taxon>
        <taxon>Burkholderiaceae</taxon>
        <taxon>Trinickia</taxon>
    </lineage>
</organism>
<dbReference type="InterPro" id="IPR036111">
    <property type="entry name" value="Mal/L-sulfo/L-lacto_DH-like_sf"/>
</dbReference>
<accession>A0A3D8K5X6</accession>
<sequence length="323" mass="33806">MRLETQEALSIARQAILATGANDAIASSLATATVSAEWAGSRAVGFAHLPDYLDGFVQGRISKSAEPTITSPAPALTQVDAHGGVAQLGFDRAFDQIVERANAFGVTVFAQVNNYTVGELGYYPRRLAEKGLVALAVTNATAQMTTLDSRKPLYGTNPMAFAAPRGGSKPFVIDQATSATAFVNVRKAAESGEAIPEGWAVDAHGEPTTDSRKAVEGLLLAFGGARGANLALMIEIMAAGMTGGNWSMDAPSFASGSECPAVGLFVVAIKPDLLVPNFVERLAAQIDRLAGQGVRIPGSHLNITELDIPDEVLARVREFKPLA</sequence>
<dbReference type="Gene3D" id="3.30.1370.60">
    <property type="entry name" value="Hypothetical oxidoreductase yiak, domain 2"/>
    <property type="match status" value="1"/>
</dbReference>
<name>A0A3D8K5X6_9BURK</name>
<dbReference type="PANTHER" id="PTHR11091:SF0">
    <property type="entry name" value="MALATE DEHYDROGENASE"/>
    <property type="match status" value="1"/>
</dbReference>
<gene>
    <name evidence="3" type="ORF">DWV00_00220</name>
</gene>
<dbReference type="Proteomes" id="UP000256838">
    <property type="component" value="Unassembled WGS sequence"/>
</dbReference>
<reference evidence="3 4" key="1">
    <citation type="submission" date="2018-08" db="EMBL/GenBank/DDBJ databases">
        <title>Paraburkholderia sp. DHOM06 isolated from forest soil.</title>
        <authorList>
            <person name="Gao Z.-H."/>
            <person name="Qiu L.-H."/>
        </authorList>
    </citation>
    <scope>NUCLEOTIDE SEQUENCE [LARGE SCALE GENOMIC DNA]</scope>
    <source>
        <strain evidence="3 4">DHOM06</strain>
    </source>
</reference>
<dbReference type="InterPro" id="IPR043143">
    <property type="entry name" value="Mal/L-sulf/L-lact_DH-like_NADP"/>
</dbReference>
<proteinExistence type="inferred from homology"/>
<dbReference type="Gene3D" id="1.10.1530.10">
    <property type="match status" value="1"/>
</dbReference>
<dbReference type="SUPFAM" id="SSF89733">
    <property type="entry name" value="L-sulfolactate dehydrogenase-like"/>
    <property type="match status" value="1"/>
</dbReference>
<protein>
    <submittedName>
        <fullName evidence="3">Ldh family oxidoreductase</fullName>
    </submittedName>
</protein>
<evidence type="ECO:0000313" key="3">
    <source>
        <dbReference type="EMBL" id="RDV00277.1"/>
    </source>
</evidence>
<comment type="similarity">
    <text evidence="1">Belongs to the LDH2/MDH2 oxidoreductase family.</text>
</comment>
<dbReference type="GO" id="GO:0016491">
    <property type="term" value="F:oxidoreductase activity"/>
    <property type="evidence" value="ECO:0007669"/>
    <property type="project" value="UniProtKB-KW"/>
</dbReference>
<dbReference type="Pfam" id="PF02615">
    <property type="entry name" value="Ldh_2"/>
    <property type="match status" value="1"/>
</dbReference>
<keyword evidence="2" id="KW-0560">Oxidoreductase</keyword>
<dbReference type="EMBL" id="QRGA01000001">
    <property type="protein sequence ID" value="RDV00277.1"/>
    <property type="molecule type" value="Genomic_DNA"/>
</dbReference>
<dbReference type="RefSeq" id="WP_115531542.1">
    <property type="nucleotide sequence ID" value="NZ_QRGA01000001.1"/>
</dbReference>
<keyword evidence="4" id="KW-1185">Reference proteome</keyword>
<evidence type="ECO:0000313" key="4">
    <source>
        <dbReference type="Proteomes" id="UP000256838"/>
    </source>
</evidence>
<evidence type="ECO:0000256" key="1">
    <source>
        <dbReference type="ARBA" id="ARBA00006056"/>
    </source>
</evidence>
<dbReference type="InterPro" id="IPR003767">
    <property type="entry name" value="Malate/L-lactate_DH-like"/>
</dbReference>
<evidence type="ECO:0000256" key="2">
    <source>
        <dbReference type="ARBA" id="ARBA00023002"/>
    </source>
</evidence>